<accession>A0A4S2HA33</accession>
<dbReference type="NCBIfam" id="TIGR00251">
    <property type="entry name" value="DUF167 family protein"/>
    <property type="match status" value="1"/>
</dbReference>
<protein>
    <recommendedName>
        <fullName evidence="2">UPF0235 protein E5162_10925</fullName>
    </recommendedName>
</protein>
<dbReference type="InterPro" id="IPR003746">
    <property type="entry name" value="DUF167"/>
</dbReference>
<gene>
    <name evidence="3" type="ORF">E5162_10925</name>
</gene>
<sequence>MSVRAGGVLIRVRVTPKASKDTLEGIEAGADGVEYLRVKVRAVPDKGQANAAVLALLSRTLRHPKSALQLVAGATSRIKTIRLDGVTPAEVHARLAG</sequence>
<dbReference type="SMART" id="SM01152">
    <property type="entry name" value="DUF167"/>
    <property type="match status" value="1"/>
</dbReference>
<evidence type="ECO:0000313" key="4">
    <source>
        <dbReference type="Proteomes" id="UP000305451"/>
    </source>
</evidence>
<organism evidence="3 4">
    <name type="scientific">Marinicauda pacifica</name>
    <dbReference type="NCBI Taxonomy" id="1133559"/>
    <lineage>
        <taxon>Bacteria</taxon>
        <taxon>Pseudomonadati</taxon>
        <taxon>Pseudomonadota</taxon>
        <taxon>Alphaproteobacteria</taxon>
        <taxon>Maricaulales</taxon>
        <taxon>Maricaulaceae</taxon>
        <taxon>Marinicauda</taxon>
    </lineage>
</organism>
<proteinExistence type="inferred from homology"/>
<dbReference type="PANTHER" id="PTHR13420:SF7">
    <property type="entry name" value="UPF0235 PROTEIN C15ORF40"/>
    <property type="match status" value="1"/>
</dbReference>
<dbReference type="HAMAP" id="MF_00634">
    <property type="entry name" value="UPF0235"/>
    <property type="match status" value="1"/>
</dbReference>
<dbReference type="AlphaFoldDB" id="A0A4S2HA33"/>
<dbReference type="Gene3D" id="3.30.1200.10">
    <property type="entry name" value="YggU-like"/>
    <property type="match status" value="1"/>
</dbReference>
<dbReference type="EMBL" id="SRXV01000003">
    <property type="protein sequence ID" value="TGY92563.1"/>
    <property type="molecule type" value="Genomic_DNA"/>
</dbReference>
<reference evidence="3 4" key="1">
    <citation type="journal article" date="2013" name="Int. J. Syst. Evol. Microbiol.">
        <title>Marinicauda pacifica gen. nov., sp. nov., a prosthecate alphaproteobacterium of the family Hyphomonadaceae isolated from deep seawater.</title>
        <authorList>
            <person name="Zhang X.Y."/>
            <person name="Li G.W."/>
            <person name="Wang C.S."/>
            <person name="Zhang Y.J."/>
            <person name="Xu X.W."/>
            <person name="Li H."/>
            <person name="Liu A."/>
            <person name="Liu C."/>
            <person name="Xie B.B."/>
            <person name="Qin Q.L."/>
            <person name="Xu Z."/>
            <person name="Chen X.L."/>
            <person name="Zhou B.C."/>
            <person name="Zhang Y.Z."/>
        </authorList>
    </citation>
    <scope>NUCLEOTIDE SEQUENCE [LARGE SCALE GENOMIC DNA]</scope>
    <source>
        <strain evidence="3 4">P-1 km-3</strain>
    </source>
</reference>
<dbReference type="SUPFAM" id="SSF69786">
    <property type="entry name" value="YggU-like"/>
    <property type="match status" value="1"/>
</dbReference>
<evidence type="ECO:0000256" key="1">
    <source>
        <dbReference type="ARBA" id="ARBA00010364"/>
    </source>
</evidence>
<dbReference type="OrthoDB" id="3176309at2"/>
<name>A0A4S2HA33_9PROT</name>
<dbReference type="InterPro" id="IPR036591">
    <property type="entry name" value="YggU-like_sf"/>
</dbReference>
<dbReference type="GO" id="GO:0005737">
    <property type="term" value="C:cytoplasm"/>
    <property type="evidence" value="ECO:0007669"/>
    <property type="project" value="TreeGrafter"/>
</dbReference>
<comment type="similarity">
    <text evidence="1 2">Belongs to the UPF0235 family.</text>
</comment>
<evidence type="ECO:0000313" key="3">
    <source>
        <dbReference type="EMBL" id="TGY92563.1"/>
    </source>
</evidence>
<dbReference type="Proteomes" id="UP000305451">
    <property type="component" value="Unassembled WGS sequence"/>
</dbReference>
<comment type="caution">
    <text evidence="3">The sequence shown here is derived from an EMBL/GenBank/DDBJ whole genome shotgun (WGS) entry which is preliminary data.</text>
</comment>
<dbReference type="PANTHER" id="PTHR13420">
    <property type="entry name" value="UPF0235 PROTEIN C15ORF40"/>
    <property type="match status" value="1"/>
</dbReference>
<keyword evidence="4" id="KW-1185">Reference proteome</keyword>
<evidence type="ECO:0000256" key="2">
    <source>
        <dbReference type="HAMAP-Rule" id="MF_00634"/>
    </source>
</evidence>
<dbReference type="Pfam" id="PF02594">
    <property type="entry name" value="DUF167"/>
    <property type="match status" value="1"/>
</dbReference>